<dbReference type="InterPro" id="IPR003593">
    <property type="entry name" value="AAA+_ATPase"/>
</dbReference>
<proteinExistence type="predicted"/>
<dbReference type="SMART" id="SM00382">
    <property type="entry name" value="AAA"/>
    <property type="match status" value="2"/>
</dbReference>
<protein>
    <submittedName>
        <fullName evidence="6">ABC transporter ATP-binding protein</fullName>
    </submittedName>
</protein>
<dbReference type="InterPro" id="IPR003439">
    <property type="entry name" value="ABC_transporter-like_ATP-bd"/>
</dbReference>
<dbReference type="CDD" id="cd03216">
    <property type="entry name" value="ABC_Carb_Monos_I"/>
    <property type="match status" value="1"/>
</dbReference>
<evidence type="ECO:0000256" key="2">
    <source>
        <dbReference type="ARBA" id="ARBA00022737"/>
    </source>
</evidence>
<dbReference type="PROSITE" id="PS00211">
    <property type="entry name" value="ABC_TRANSPORTER_1"/>
    <property type="match status" value="1"/>
</dbReference>
<keyword evidence="7" id="KW-1185">Reference proteome</keyword>
<feature type="domain" description="ABC transporter" evidence="5">
    <location>
        <begin position="9"/>
        <end position="244"/>
    </location>
</feature>
<accession>A0ABU3TA04</accession>
<reference evidence="6 7" key="1">
    <citation type="submission" date="2023-09" db="EMBL/GenBank/DDBJ databases">
        <title>Microbacterium fusihabitans sp. nov., Microbacterium phycihabitans sp. nov., and Microbacterium cervinum sp. nov., isolated from dried seaweeds of beach.</title>
        <authorList>
            <person name="Lee S.D."/>
        </authorList>
    </citation>
    <scope>NUCLEOTIDE SEQUENCE [LARGE SCALE GENOMIC DNA]</scope>
    <source>
        <strain evidence="6 7">KSW4-17</strain>
    </source>
</reference>
<dbReference type="InterPro" id="IPR050107">
    <property type="entry name" value="ABC_carbohydrate_import_ATPase"/>
</dbReference>
<dbReference type="EMBL" id="JAWDIS010000003">
    <property type="protein sequence ID" value="MDU0368177.1"/>
    <property type="molecule type" value="Genomic_DNA"/>
</dbReference>
<dbReference type="Proteomes" id="UP001263371">
    <property type="component" value="Unassembled WGS sequence"/>
</dbReference>
<dbReference type="InterPro" id="IPR017871">
    <property type="entry name" value="ABC_transporter-like_CS"/>
</dbReference>
<evidence type="ECO:0000259" key="5">
    <source>
        <dbReference type="PROSITE" id="PS50893"/>
    </source>
</evidence>
<keyword evidence="3" id="KW-0547">Nucleotide-binding</keyword>
<name>A0ABU3TA04_9MICO</name>
<dbReference type="SUPFAM" id="SSF52540">
    <property type="entry name" value="P-loop containing nucleoside triphosphate hydrolases"/>
    <property type="match status" value="2"/>
</dbReference>
<dbReference type="InterPro" id="IPR027417">
    <property type="entry name" value="P-loop_NTPase"/>
</dbReference>
<feature type="domain" description="ABC transporter" evidence="5">
    <location>
        <begin position="261"/>
        <end position="504"/>
    </location>
</feature>
<gene>
    <name evidence="6" type="ORF">RWH45_13210</name>
</gene>
<dbReference type="RefSeq" id="WP_315995362.1">
    <property type="nucleotide sequence ID" value="NZ_JAWDIS010000003.1"/>
</dbReference>
<evidence type="ECO:0000313" key="6">
    <source>
        <dbReference type="EMBL" id="MDU0368177.1"/>
    </source>
</evidence>
<keyword evidence="4 6" id="KW-0067">ATP-binding</keyword>
<keyword evidence="1" id="KW-0813">Transport</keyword>
<keyword evidence="2" id="KW-0677">Repeat</keyword>
<dbReference type="Gene3D" id="3.40.50.300">
    <property type="entry name" value="P-loop containing nucleotide triphosphate hydrolases"/>
    <property type="match status" value="2"/>
</dbReference>
<evidence type="ECO:0000256" key="4">
    <source>
        <dbReference type="ARBA" id="ARBA00022840"/>
    </source>
</evidence>
<dbReference type="PROSITE" id="PS50893">
    <property type="entry name" value="ABC_TRANSPORTER_2"/>
    <property type="match status" value="2"/>
</dbReference>
<dbReference type="Pfam" id="PF00005">
    <property type="entry name" value="ABC_tran"/>
    <property type="match status" value="2"/>
</dbReference>
<dbReference type="GO" id="GO:0005524">
    <property type="term" value="F:ATP binding"/>
    <property type="evidence" value="ECO:0007669"/>
    <property type="project" value="UniProtKB-KW"/>
</dbReference>
<dbReference type="PANTHER" id="PTHR43790:SF9">
    <property type="entry name" value="GALACTOFURANOSE TRANSPORTER ATP-BINDING PROTEIN YTFR"/>
    <property type="match status" value="1"/>
</dbReference>
<dbReference type="PANTHER" id="PTHR43790">
    <property type="entry name" value="CARBOHYDRATE TRANSPORT ATP-BINDING PROTEIN MG119-RELATED"/>
    <property type="match status" value="1"/>
</dbReference>
<sequence length="510" mass="53834">MTDEQEVLVRLSGIVKRFGTFTANDRIDLTVRAGSVHAVVGENGAGKSTLMKILSGEESPDEGTIEIDGAPVTFRSPRDAQAAGIGIVHQHFLLAPALRVWENVVLADEPGPPVLIDAARARREVGELAERTGFPVPVDAETEDLGVGTRQRVEILKVLYRDARIIILDEPTAVLVPAEAEALFAAMRDFTRAGAAVIFISHKLDEVLSFADDITVIRAGRVVGTAVPAETTAPQLARLMVASEMPVVTPRESPVSDRVVLETRGLTVAGTEAVPLLSDVAFRVHAGEIVGVAGVEGNGQSELLAALIGRADATGTVLLDGDDVSAATTVQRRARGMGYISEDRHRDGIVLPLPLRDNAVLGYQQLAPVRRGPWFSRAAAAKAAAEIIAAFDVRGGGPATRAATLSGGNQQKFIVGRELLRSPRLLLAAHPTRGVDIGAQAAIWSELTAARDRGLATLLVSADLDEILALSDRILVLHRGRIVAELDARGVDAGTVGEYMTGARGGEEAA</sequence>
<comment type="caution">
    <text evidence="6">The sequence shown here is derived from an EMBL/GenBank/DDBJ whole genome shotgun (WGS) entry which is preliminary data.</text>
</comment>
<dbReference type="CDD" id="cd03215">
    <property type="entry name" value="ABC_Carb_Monos_II"/>
    <property type="match status" value="1"/>
</dbReference>
<evidence type="ECO:0000256" key="3">
    <source>
        <dbReference type="ARBA" id="ARBA00022741"/>
    </source>
</evidence>
<evidence type="ECO:0000256" key="1">
    <source>
        <dbReference type="ARBA" id="ARBA00022448"/>
    </source>
</evidence>
<organism evidence="6 7">
    <name type="scientific">Microbacterium galbum</name>
    <dbReference type="NCBI Taxonomy" id="3075994"/>
    <lineage>
        <taxon>Bacteria</taxon>
        <taxon>Bacillati</taxon>
        <taxon>Actinomycetota</taxon>
        <taxon>Actinomycetes</taxon>
        <taxon>Micrococcales</taxon>
        <taxon>Microbacteriaceae</taxon>
        <taxon>Microbacterium</taxon>
    </lineage>
</organism>
<evidence type="ECO:0000313" key="7">
    <source>
        <dbReference type="Proteomes" id="UP001263371"/>
    </source>
</evidence>